<sequence>MLFARAAVVTTVTLTHIDDSLNDWLPSPPSVGGTSSSMSALSRTANLCFLDNPLKLVYLVLIFTIISPLAKSFWLTRSSSTNQTANLPRATLTAAHSLVASTHRISRARDVATKYLFNLITLISCLMCYPPLAYAILEPLTLLRHAGENEFTGEYNPVYEFHSECTSIAPQLTDDYKAFGPVHRQLSSLCSLSNWNSDRARALASQLVSKCYFSGEVTDLRLATYKNQDSLDKVTPQMKCTGVRPFKDKIADTTNDVRHKDLKHLLFRCAVLLRSLEKLYRLRFSPPVAAGIETWIWVIAKCPNMEVAIMCEVLKSWFGTVKERKGVFSASSKFVEILMLHTLSVWVNPTNEAKRRSDPHGLLERTMLEYIIVWAPVALAIAVPFFEQRYGNDPLLLQYGHQVLKQRPVNLTFFFVPQVIQALRFDGLVHLRNRKGRLPPGYGT</sequence>
<name>A0A9P7ADH5_9AGAM</name>
<evidence type="ECO:0000313" key="3">
    <source>
        <dbReference type="Proteomes" id="UP000719766"/>
    </source>
</evidence>
<dbReference type="GeneID" id="64603226"/>
<keyword evidence="1" id="KW-0812">Transmembrane</keyword>
<keyword evidence="1" id="KW-0472">Membrane</keyword>
<keyword evidence="3" id="KW-1185">Reference proteome</keyword>
<feature type="transmembrane region" description="Helical" evidence="1">
    <location>
        <begin position="56"/>
        <end position="74"/>
    </location>
</feature>
<keyword evidence="1" id="KW-1133">Transmembrane helix</keyword>
<evidence type="ECO:0000313" key="2">
    <source>
        <dbReference type="EMBL" id="KAG1787205.1"/>
    </source>
</evidence>
<dbReference type="RefSeq" id="XP_041154573.1">
    <property type="nucleotide sequence ID" value="XM_041309462.1"/>
</dbReference>
<evidence type="ECO:0000256" key="1">
    <source>
        <dbReference type="SAM" id="Phobius"/>
    </source>
</evidence>
<protein>
    <submittedName>
        <fullName evidence="2">Uncharacterized protein</fullName>
    </submittedName>
</protein>
<accession>A0A9P7ADH5</accession>
<comment type="caution">
    <text evidence="2">The sequence shown here is derived from an EMBL/GenBank/DDBJ whole genome shotgun (WGS) entry which is preliminary data.</text>
</comment>
<feature type="transmembrane region" description="Helical" evidence="1">
    <location>
        <begin position="115"/>
        <end position="137"/>
    </location>
</feature>
<organism evidence="2 3">
    <name type="scientific">Suillus plorans</name>
    <dbReference type="NCBI Taxonomy" id="116603"/>
    <lineage>
        <taxon>Eukaryota</taxon>
        <taxon>Fungi</taxon>
        <taxon>Dikarya</taxon>
        <taxon>Basidiomycota</taxon>
        <taxon>Agaricomycotina</taxon>
        <taxon>Agaricomycetes</taxon>
        <taxon>Agaricomycetidae</taxon>
        <taxon>Boletales</taxon>
        <taxon>Suillineae</taxon>
        <taxon>Suillaceae</taxon>
        <taxon>Suillus</taxon>
    </lineage>
</organism>
<dbReference type="Proteomes" id="UP000719766">
    <property type="component" value="Unassembled WGS sequence"/>
</dbReference>
<dbReference type="EMBL" id="JABBWE010000082">
    <property type="protein sequence ID" value="KAG1787205.1"/>
    <property type="molecule type" value="Genomic_DNA"/>
</dbReference>
<dbReference type="InterPro" id="IPR016024">
    <property type="entry name" value="ARM-type_fold"/>
</dbReference>
<dbReference type="OrthoDB" id="2681606at2759"/>
<proteinExistence type="predicted"/>
<reference evidence="2" key="1">
    <citation type="journal article" date="2020" name="New Phytol.">
        <title>Comparative genomics reveals dynamic genome evolution in host specialist ectomycorrhizal fungi.</title>
        <authorList>
            <person name="Lofgren L.A."/>
            <person name="Nguyen N.H."/>
            <person name="Vilgalys R."/>
            <person name="Ruytinx J."/>
            <person name="Liao H.L."/>
            <person name="Branco S."/>
            <person name="Kuo A."/>
            <person name="LaButti K."/>
            <person name="Lipzen A."/>
            <person name="Andreopoulos W."/>
            <person name="Pangilinan J."/>
            <person name="Riley R."/>
            <person name="Hundley H."/>
            <person name="Na H."/>
            <person name="Barry K."/>
            <person name="Grigoriev I.V."/>
            <person name="Stajich J.E."/>
            <person name="Kennedy P.G."/>
        </authorList>
    </citation>
    <scope>NUCLEOTIDE SEQUENCE</scope>
    <source>
        <strain evidence="2">S12</strain>
    </source>
</reference>
<gene>
    <name evidence="2" type="ORF">HD556DRAFT_1530622</name>
</gene>
<dbReference type="SUPFAM" id="SSF48371">
    <property type="entry name" value="ARM repeat"/>
    <property type="match status" value="1"/>
</dbReference>
<dbReference type="AlphaFoldDB" id="A0A9P7ADH5"/>